<sequence>SYSPHTDTTKLLDEEPWKEYRPGGYHPVHIGETFSDGRYVVVRKLGWGHFSTVWLVRDTKLDRHVALKIVKSGPMSTETALDEIKLLQCVVSSSLPPNPPHPGGRHILGLLDHFKHVGPNGTHVCIVSEVLGENLLNLIRRYQNKGLPLRLVKQIAKQLLLGLDYTHRQCGMIHTDLKPENILISIEDVESVIRAELGVNREGNGSDKKLDSTMKVRYALRFLCGSHAHRSHQDSTSPSPSTSRSTSRSTSPSPTRSHTRSTDPDRITIKIADLGNANWTTHHFTDNIQSREYRAPEAILYAPWSSTVDMWSVACLVFELLTGDFLFDPYPSGKNSRNVYSEDEDHLAQMIELLGPLPKRIALSGKLSSDFFNSRGELRHITKLRSWPLQDLLYDKYLFTREEAERIASFLLPMLRYDPDKRAGAGEMVHHVWLEGVIVEGEVDMLK</sequence>
<keyword evidence="2 10" id="KW-0723">Serine/threonine-protein kinase</keyword>
<dbReference type="InterPro" id="IPR000719">
    <property type="entry name" value="Prot_kinase_dom"/>
</dbReference>
<dbReference type="EMBL" id="KN837128">
    <property type="protein sequence ID" value="KIJ42609.1"/>
    <property type="molecule type" value="Genomic_DNA"/>
</dbReference>
<evidence type="ECO:0000256" key="8">
    <source>
        <dbReference type="ARBA" id="ARBA00048679"/>
    </source>
</evidence>
<keyword evidence="5" id="KW-0418">Kinase</keyword>
<dbReference type="InterPro" id="IPR051334">
    <property type="entry name" value="SRPK"/>
</dbReference>
<dbReference type="AlphaFoldDB" id="A0A0C9V6J6"/>
<evidence type="ECO:0000256" key="7">
    <source>
        <dbReference type="ARBA" id="ARBA00047899"/>
    </source>
</evidence>
<evidence type="ECO:0000256" key="10">
    <source>
        <dbReference type="RuleBase" id="RU000304"/>
    </source>
</evidence>
<dbReference type="InterPro" id="IPR008271">
    <property type="entry name" value="Ser/Thr_kinase_AS"/>
</dbReference>
<reference evidence="13 14" key="1">
    <citation type="submission" date="2014-06" db="EMBL/GenBank/DDBJ databases">
        <title>Evolutionary Origins and Diversification of the Mycorrhizal Mutualists.</title>
        <authorList>
            <consortium name="DOE Joint Genome Institute"/>
            <consortium name="Mycorrhizal Genomics Consortium"/>
            <person name="Kohler A."/>
            <person name="Kuo A."/>
            <person name="Nagy L.G."/>
            <person name="Floudas D."/>
            <person name="Copeland A."/>
            <person name="Barry K.W."/>
            <person name="Cichocki N."/>
            <person name="Veneault-Fourrey C."/>
            <person name="LaButti K."/>
            <person name="Lindquist E.A."/>
            <person name="Lipzen A."/>
            <person name="Lundell T."/>
            <person name="Morin E."/>
            <person name="Murat C."/>
            <person name="Riley R."/>
            <person name="Ohm R."/>
            <person name="Sun H."/>
            <person name="Tunlid A."/>
            <person name="Henrissat B."/>
            <person name="Grigoriev I.V."/>
            <person name="Hibbett D.S."/>
            <person name="Martin F."/>
        </authorList>
    </citation>
    <scope>NUCLEOTIDE SEQUENCE [LARGE SCALE GENOMIC DNA]</scope>
    <source>
        <strain evidence="13 14">SS14</strain>
    </source>
</reference>
<dbReference type="Gene3D" id="3.30.200.20">
    <property type="entry name" value="Phosphorylase Kinase, domain 1"/>
    <property type="match status" value="1"/>
</dbReference>
<evidence type="ECO:0000256" key="3">
    <source>
        <dbReference type="ARBA" id="ARBA00022679"/>
    </source>
</evidence>
<evidence type="ECO:0000313" key="13">
    <source>
        <dbReference type="EMBL" id="KIJ42609.1"/>
    </source>
</evidence>
<evidence type="ECO:0000256" key="5">
    <source>
        <dbReference type="ARBA" id="ARBA00022777"/>
    </source>
</evidence>
<protein>
    <recommendedName>
        <fullName evidence="1">non-specific serine/threonine protein kinase</fullName>
        <ecNumber evidence="1">2.7.11.1</ecNumber>
    </recommendedName>
</protein>
<dbReference type="OrthoDB" id="2649at2759"/>
<evidence type="ECO:0000256" key="6">
    <source>
        <dbReference type="ARBA" id="ARBA00022840"/>
    </source>
</evidence>
<dbReference type="InterPro" id="IPR011009">
    <property type="entry name" value="Kinase-like_dom_sf"/>
</dbReference>
<evidence type="ECO:0000313" key="14">
    <source>
        <dbReference type="Proteomes" id="UP000054279"/>
    </source>
</evidence>
<dbReference type="GO" id="GO:0005737">
    <property type="term" value="C:cytoplasm"/>
    <property type="evidence" value="ECO:0007669"/>
    <property type="project" value="TreeGrafter"/>
</dbReference>
<feature type="domain" description="Protein kinase" evidence="12">
    <location>
        <begin position="39"/>
        <end position="434"/>
    </location>
</feature>
<dbReference type="PROSITE" id="PS00108">
    <property type="entry name" value="PROTEIN_KINASE_ST"/>
    <property type="match status" value="1"/>
</dbReference>
<gene>
    <name evidence="13" type="ORF">M422DRAFT_141011</name>
</gene>
<dbReference type="SUPFAM" id="SSF56112">
    <property type="entry name" value="Protein kinase-like (PK-like)"/>
    <property type="match status" value="1"/>
</dbReference>
<evidence type="ECO:0000256" key="9">
    <source>
        <dbReference type="PROSITE-ProRule" id="PRU10141"/>
    </source>
</evidence>
<feature type="compositionally biased region" description="Low complexity" evidence="11">
    <location>
        <begin position="235"/>
        <end position="256"/>
    </location>
</feature>
<feature type="non-terminal residue" evidence="13">
    <location>
        <position position="447"/>
    </location>
</feature>
<dbReference type="PANTHER" id="PTHR47634">
    <property type="entry name" value="PROTEIN KINASE DOMAIN-CONTAINING PROTEIN-RELATED"/>
    <property type="match status" value="1"/>
</dbReference>
<dbReference type="HOGENOM" id="CLU_000288_81_13_1"/>
<feature type="region of interest" description="Disordered" evidence="11">
    <location>
        <begin position="229"/>
        <end position="266"/>
    </location>
</feature>
<dbReference type="FunFam" id="1.10.510.10:FF:000275">
    <property type="entry name" value="SRSF protein kinase 2 isoform X3"/>
    <property type="match status" value="1"/>
</dbReference>
<dbReference type="Pfam" id="PF00069">
    <property type="entry name" value="Pkinase"/>
    <property type="match status" value="2"/>
</dbReference>
<dbReference type="SMART" id="SM00220">
    <property type="entry name" value="S_TKc"/>
    <property type="match status" value="1"/>
</dbReference>
<evidence type="ECO:0000256" key="11">
    <source>
        <dbReference type="SAM" id="MobiDB-lite"/>
    </source>
</evidence>
<evidence type="ECO:0000256" key="1">
    <source>
        <dbReference type="ARBA" id="ARBA00012513"/>
    </source>
</evidence>
<proteinExistence type="inferred from homology"/>
<dbReference type="InterPro" id="IPR017441">
    <property type="entry name" value="Protein_kinase_ATP_BS"/>
</dbReference>
<comment type="catalytic activity">
    <reaction evidence="7">
        <text>L-threonyl-[protein] + ATP = O-phospho-L-threonyl-[protein] + ADP + H(+)</text>
        <dbReference type="Rhea" id="RHEA:46608"/>
        <dbReference type="Rhea" id="RHEA-COMP:11060"/>
        <dbReference type="Rhea" id="RHEA-COMP:11605"/>
        <dbReference type="ChEBI" id="CHEBI:15378"/>
        <dbReference type="ChEBI" id="CHEBI:30013"/>
        <dbReference type="ChEBI" id="CHEBI:30616"/>
        <dbReference type="ChEBI" id="CHEBI:61977"/>
        <dbReference type="ChEBI" id="CHEBI:456216"/>
        <dbReference type="EC" id="2.7.11.1"/>
    </reaction>
</comment>
<evidence type="ECO:0000256" key="4">
    <source>
        <dbReference type="ARBA" id="ARBA00022741"/>
    </source>
</evidence>
<dbReference type="GO" id="GO:0004674">
    <property type="term" value="F:protein serine/threonine kinase activity"/>
    <property type="evidence" value="ECO:0007669"/>
    <property type="project" value="UniProtKB-KW"/>
</dbReference>
<evidence type="ECO:0000259" key="12">
    <source>
        <dbReference type="PROSITE" id="PS50011"/>
    </source>
</evidence>
<keyword evidence="14" id="KW-1185">Reference proteome</keyword>
<dbReference type="Proteomes" id="UP000054279">
    <property type="component" value="Unassembled WGS sequence"/>
</dbReference>
<dbReference type="GO" id="GO:0005634">
    <property type="term" value="C:nucleus"/>
    <property type="evidence" value="ECO:0007669"/>
    <property type="project" value="TreeGrafter"/>
</dbReference>
<keyword evidence="3" id="KW-0808">Transferase</keyword>
<keyword evidence="4 9" id="KW-0547">Nucleotide-binding</keyword>
<dbReference type="EC" id="2.7.11.1" evidence="1"/>
<accession>A0A0C9V6J6</accession>
<organism evidence="13 14">
    <name type="scientific">Sphaerobolus stellatus (strain SS14)</name>
    <dbReference type="NCBI Taxonomy" id="990650"/>
    <lineage>
        <taxon>Eukaryota</taxon>
        <taxon>Fungi</taxon>
        <taxon>Dikarya</taxon>
        <taxon>Basidiomycota</taxon>
        <taxon>Agaricomycotina</taxon>
        <taxon>Agaricomycetes</taxon>
        <taxon>Phallomycetidae</taxon>
        <taxon>Geastrales</taxon>
        <taxon>Sphaerobolaceae</taxon>
        <taxon>Sphaerobolus</taxon>
    </lineage>
</organism>
<dbReference type="GO" id="GO:0050684">
    <property type="term" value="P:regulation of mRNA processing"/>
    <property type="evidence" value="ECO:0007669"/>
    <property type="project" value="TreeGrafter"/>
</dbReference>
<comment type="similarity">
    <text evidence="10">Belongs to the protein kinase superfamily.</text>
</comment>
<dbReference type="Gene3D" id="1.10.510.10">
    <property type="entry name" value="Transferase(Phosphotransferase) domain 1"/>
    <property type="match status" value="1"/>
</dbReference>
<dbReference type="PROSITE" id="PS00107">
    <property type="entry name" value="PROTEIN_KINASE_ATP"/>
    <property type="match status" value="1"/>
</dbReference>
<dbReference type="GO" id="GO:0005524">
    <property type="term" value="F:ATP binding"/>
    <property type="evidence" value="ECO:0007669"/>
    <property type="project" value="UniProtKB-UniRule"/>
</dbReference>
<dbReference type="GO" id="GO:0000245">
    <property type="term" value="P:spliceosomal complex assembly"/>
    <property type="evidence" value="ECO:0007669"/>
    <property type="project" value="TreeGrafter"/>
</dbReference>
<comment type="catalytic activity">
    <reaction evidence="8">
        <text>L-seryl-[protein] + ATP = O-phospho-L-seryl-[protein] + ADP + H(+)</text>
        <dbReference type="Rhea" id="RHEA:17989"/>
        <dbReference type="Rhea" id="RHEA-COMP:9863"/>
        <dbReference type="Rhea" id="RHEA-COMP:11604"/>
        <dbReference type="ChEBI" id="CHEBI:15378"/>
        <dbReference type="ChEBI" id="CHEBI:29999"/>
        <dbReference type="ChEBI" id="CHEBI:30616"/>
        <dbReference type="ChEBI" id="CHEBI:83421"/>
        <dbReference type="ChEBI" id="CHEBI:456216"/>
        <dbReference type="EC" id="2.7.11.1"/>
    </reaction>
</comment>
<feature type="binding site" evidence="9">
    <location>
        <position position="68"/>
    </location>
    <ligand>
        <name>ATP</name>
        <dbReference type="ChEBI" id="CHEBI:30616"/>
    </ligand>
</feature>
<feature type="non-terminal residue" evidence="13">
    <location>
        <position position="1"/>
    </location>
</feature>
<name>A0A0C9V6J6_SPHS4</name>
<evidence type="ECO:0000256" key="2">
    <source>
        <dbReference type="ARBA" id="ARBA00022527"/>
    </source>
</evidence>
<dbReference type="CDD" id="cd14136">
    <property type="entry name" value="STKc_SRPK"/>
    <property type="match status" value="1"/>
</dbReference>
<dbReference type="PROSITE" id="PS50011">
    <property type="entry name" value="PROTEIN_KINASE_DOM"/>
    <property type="match status" value="1"/>
</dbReference>
<dbReference type="PANTHER" id="PTHR47634:SF9">
    <property type="entry name" value="PROTEIN KINASE DOMAIN-CONTAINING PROTEIN-RELATED"/>
    <property type="match status" value="1"/>
</dbReference>
<keyword evidence="6 9" id="KW-0067">ATP-binding</keyword>